<keyword evidence="2" id="KW-0333">Golgi apparatus</keyword>
<dbReference type="Pfam" id="PF26283">
    <property type="entry name" value="Ig_TRAPPC9-Trs120_4th"/>
    <property type="match status" value="1"/>
</dbReference>
<dbReference type="GO" id="GO:0005802">
    <property type="term" value="C:trans-Golgi network"/>
    <property type="evidence" value="ECO:0007669"/>
    <property type="project" value="TreeGrafter"/>
</dbReference>
<evidence type="ECO:0000259" key="7">
    <source>
        <dbReference type="Pfam" id="PF26282"/>
    </source>
</evidence>
<evidence type="ECO:0000259" key="4">
    <source>
        <dbReference type="Pfam" id="PF08626"/>
    </source>
</evidence>
<keyword evidence="10" id="KW-1185">Reference proteome</keyword>
<dbReference type="Pfam" id="PF08626">
    <property type="entry name" value="TRAPPC9-Trs120"/>
    <property type="match status" value="1"/>
</dbReference>
<dbReference type="EMBL" id="ML120351">
    <property type="protein sequence ID" value="RPB05893.1"/>
    <property type="molecule type" value="Genomic_DNA"/>
</dbReference>
<feature type="region of interest" description="Disordered" evidence="3">
    <location>
        <begin position="1372"/>
        <end position="1396"/>
    </location>
</feature>
<evidence type="ECO:0000313" key="9">
    <source>
        <dbReference type="EMBL" id="RPB05893.1"/>
    </source>
</evidence>
<dbReference type="InterPro" id="IPR058564">
    <property type="entry name" value="TPR_TRAPPC9_Trs120"/>
</dbReference>
<dbReference type="Pfam" id="PF26254">
    <property type="entry name" value="Ig_TRAPPC9-Trs120_1st"/>
    <property type="match status" value="1"/>
</dbReference>
<feature type="region of interest" description="Disordered" evidence="3">
    <location>
        <begin position="563"/>
        <end position="582"/>
    </location>
</feature>
<dbReference type="PANTHER" id="PTHR21512">
    <property type="entry name" value="TRAFFICKING PROTEIN PARTICLE COMPLEX SUBUNIT 9"/>
    <property type="match status" value="1"/>
</dbReference>
<evidence type="ECO:0000259" key="8">
    <source>
        <dbReference type="Pfam" id="PF26283"/>
    </source>
</evidence>
<accession>A0A3N4K673</accession>
<dbReference type="InterPro" id="IPR013935">
    <property type="entry name" value="Trs120_TRAPPC9"/>
</dbReference>
<feature type="compositionally biased region" description="Polar residues" evidence="3">
    <location>
        <begin position="338"/>
        <end position="349"/>
    </location>
</feature>
<evidence type="ECO:0000256" key="1">
    <source>
        <dbReference type="ARBA" id="ARBA00004555"/>
    </source>
</evidence>
<feature type="compositionally biased region" description="Low complexity" evidence="3">
    <location>
        <begin position="1372"/>
        <end position="1383"/>
    </location>
</feature>
<evidence type="ECO:0000256" key="3">
    <source>
        <dbReference type="SAM" id="MobiDB-lite"/>
    </source>
</evidence>
<dbReference type="STRING" id="1336337.A0A3N4K673"/>
<dbReference type="Pfam" id="PF26282">
    <property type="entry name" value="Ig_TRAPPC9-Trs120_3rd"/>
    <property type="match status" value="1"/>
</dbReference>
<feature type="domain" description="Trs120/TRAPPC9 N-terminal" evidence="4">
    <location>
        <begin position="6"/>
        <end position="327"/>
    </location>
</feature>
<evidence type="ECO:0000259" key="6">
    <source>
        <dbReference type="Pfam" id="PF26254"/>
    </source>
</evidence>
<feature type="domain" description="Trs120/TRAPPC9 TPR region" evidence="5">
    <location>
        <begin position="371"/>
        <end position="667"/>
    </location>
</feature>
<feature type="region of interest" description="Disordered" evidence="3">
    <location>
        <begin position="335"/>
        <end position="362"/>
    </location>
</feature>
<feature type="domain" description="Trs120/TRAPPC9 third Ig-like" evidence="7">
    <location>
        <begin position="1054"/>
        <end position="1252"/>
    </location>
</feature>
<evidence type="ECO:0000256" key="2">
    <source>
        <dbReference type="ARBA" id="ARBA00023034"/>
    </source>
</evidence>
<feature type="compositionally biased region" description="Basic and acidic residues" evidence="3">
    <location>
        <begin position="564"/>
        <end position="581"/>
    </location>
</feature>
<dbReference type="InterPro" id="IPR058565">
    <property type="entry name" value="Ig_TRAPPC9_Trs120_1st"/>
</dbReference>
<dbReference type="Pfam" id="PF26251">
    <property type="entry name" value="TPR_TRAPPC9-Trs120"/>
    <property type="match status" value="1"/>
</dbReference>
<protein>
    <submittedName>
        <fullName evidence="9">Trs120-domain-containing protein</fullName>
    </submittedName>
</protein>
<dbReference type="Proteomes" id="UP000276215">
    <property type="component" value="Unassembled WGS sequence"/>
</dbReference>
<name>A0A3N4K673_9PEZI</name>
<dbReference type="Pfam" id="PF26280">
    <property type="entry name" value="Ig_TRAPPC9-Trs120_2nd"/>
    <property type="match status" value="2"/>
</dbReference>
<proteinExistence type="predicted"/>
<dbReference type="OrthoDB" id="27962at2759"/>
<organism evidence="9 10">
    <name type="scientific">Choiromyces venosus 120613-1</name>
    <dbReference type="NCBI Taxonomy" id="1336337"/>
    <lineage>
        <taxon>Eukaryota</taxon>
        <taxon>Fungi</taxon>
        <taxon>Dikarya</taxon>
        <taxon>Ascomycota</taxon>
        <taxon>Pezizomycotina</taxon>
        <taxon>Pezizomycetes</taxon>
        <taxon>Pezizales</taxon>
        <taxon>Tuberaceae</taxon>
        <taxon>Choiromyces</taxon>
    </lineage>
</organism>
<dbReference type="PANTHER" id="PTHR21512:SF5">
    <property type="entry name" value="TRAFFICKING PROTEIN PARTICLE COMPLEX SUBUNIT 9"/>
    <property type="match status" value="1"/>
</dbReference>
<dbReference type="InterPro" id="IPR058563">
    <property type="entry name" value="Trs120_TRAPPC9_N"/>
</dbReference>
<comment type="subcellular location">
    <subcellularLocation>
        <location evidence="1">Golgi apparatus</location>
    </subcellularLocation>
</comment>
<feature type="domain" description="Trs120/TRAPPC9 fourth Ig-like" evidence="8">
    <location>
        <begin position="1258"/>
        <end position="1427"/>
    </location>
</feature>
<feature type="compositionally biased region" description="Gly residues" evidence="3">
    <location>
        <begin position="1384"/>
        <end position="1395"/>
    </location>
</feature>
<reference evidence="9 10" key="1">
    <citation type="journal article" date="2018" name="Nat. Ecol. Evol.">
        <title>Pezizomycetes genomes reveal the molecular basis of ectomycorrhizal truffle lifestyle.</title>
        <authorList>
            <person name="Murat C."/>
            <person name="Payen T."/>
            <person name="Noel B."/>
            <person name="Kuo A."/>
            <person name="Morin E."/>
            <person name="Chen J."/>
            <person name="Kohler A."/>
            <person name="Krizsan K."/>
            <person name="Balestrini R."/>
            <person name="Da Silva C."/>
            <person name="Montanini B."/>
            <person name="Hainaut M."/>
            <person name="Levati E."/>
            <person name="Barry K.W."/>
            <person name="Belfiori B."/>
            <person name="Cichocki N."/>
            <person name="Clum A."/>
            <person name="Dockter R.B."/>
            <person name="Fauchery L."/>
            <person name="Guy J."/>
            <person name="Iotti M."/>
            <person name="Le Tacon F."/>
            <person name="Lindquist E.A."/>
            <person name="Lipzen A."/>
            <person name="Malagnac F."/>
            <person name="Mello A."/>
            <person name="Molinier V."/>
            <person name="Miyauchi S."/>
            <person name="Poulain J."/>
            <person name="Riccioni C."/>
            <person name="Rubini A."/>
            <person name="Sitrit Y."/>
            <person name="Splivallo R."/>
            <person name="Traeger S."/>
            <person name="Wang M."/>
            <person name="Zifcakova L."/>
            <person name="Wipf D."/>
            <person name="Zambonelli A."/>
            <person name="Paolocci F."/>
            <person name="Nowrousian M."/>
            <person name="Ottonello S."/>
            <person name="Baldrian P."/>
            <person name="Spatafora J.W."/>
            <person name="Henrissat B."/>
            <person name="Nagy L.G."/>
            <person name="Aury J.M."/>
            <person name="Wincker P."/>
            <person name="Grigoriev I.V."/>
            <person name="Bonfante P."/>
            <person name="Martin F.M."/>
        </authorList>
    </citation>
    <scope>NUCLEOTIDE SEQUENCE [LARGE SCALE GENOMIC DNA]</scope>
    <source>
        <strain evidence="9 10">120613-1</strain>
    </source>
</reference>
<feature type="domain" description="Trs120/TRAPPC9 first Ig-like" evidence="6">
    <location>
        <begin position="681"/>
        <end position="880"/>
    </location>
</feature>
<gene>
    <name evidence="9" type="ORF">L873DRAFT_1661026</name>
</gene>
<evidence type="ECO:0000259" key="5">
    <source>
        <dbReference type="Pfam" id="PF26251"/>
    </source>
</evidence>
<dbReference type="InterPro" id="IPR058567">
    <property type="entry name" value="Ig_TRAPPC9_Trs120_3rd"/>
</dbReference>
<sequence>MGLDTLSYAAPSRIKALIIPLGRMKRSRFSLFVTRLQSSNIVRLGDVTPDSTPNRTLFSPQGFPSGQLIYDLTISFDREHEYLESFEPYRRTYLIIAVADHLEDNDPEVLSQQLEELKFLYPRALYHVCLIFDSPPILPNPNESPGSKNASEERPIFIPVPAKRESRSPSMRTIMCDITSILLSELSGLARTIQAFPNVDSPLSSESQAASASSARDHRMSMPVGLGANLTVAGNTGAAGKRMTMTGFGSASVSERTRNKGKGRVNIVIASLYLLAGRIPDALKEFVEGGNVAKNNNDHLWHGKALEGIGICLAILVYLKVDFQMPLIPYPTAEVNKATKSSPSNSKPVTPSPDPGGAPDTALSTSPAKINELLGELLEIILNLYTRSANFAGESIPQICFSETLIRFSKLRATTYMTGGLNDESLDHVVFGKPLPSGKNLKIIPYRAEISTLVMRAYPFPVESLMVLDATRVLSGIASVLGMIGSRRRKALVTRELIKILIPGLIQARVVGAAEVGVHPAAGLSAISGGALGGSPLDLGEGDAESGVIELLEDLCRTYGVLPGKKEDDKSPRTTEKKEGGNEGIISSLATAEVIAEQEIRAFGWPALKIHVLRNCTALCEALPDFHGVLRFTTQLLRTADADLTKEEQMRLSTTVSRTVGAARKLGLPNVEADYWDQFLLRDVEVVENSMWRPPISHSKNELMDADSDTPPSAPIEVDKNPFIYNPFLKKAEAAVAEPVLVKGEAAEFRVTLQNPFEFDIEVESVTLDATGVELEVQKVGVIINPYRTYQIAVYATPQESGSIRVTGCKIKVFGCRERTFPIFTEGLDNRERDMKRKRYGLKAADPKVERPVSTVSGRLSRPPPQLHPIPKNLDLTVVESQPLLVVKSTSLSQSALMVLEGERRIFNITFENLSGTDVDLLVFSFRDSTTGRIQQALADKGNGPAEMYELELMLGKKRAFVWHRKNKAIQGANGTSNDGDGEGFEDKAAERTVFVPTHGVATFEVEVLGKPGLTHGSVQADYGHLGMPRNEVTDRFYTRQVVFPITVTVNASIELARVDFVPFSTDLQFDSFSSAQMNGIEGLKDEQEGVGQKGQFKELFRRMGLNEDPAQYCLMLLDLRNAWPQALKIRMNVRDPSTKKPEDPESGWEDSFYAEDVLQAGHTSRVILPIKRIFLQNPSQPIPSLSANQRQFVVSTAKVSVEQERQSRESFWYREEVLDCVRGRWEELSTGRSGDIELRGIRLSPRMVETIRIEDIGIDVSVQQADGQVRKIGPAKYLVATDMFLTLVTTLTNRTARTVAPLLRLLPALRNQGGSGGAGGGGAAMDLTRRLAFNGLLQQSLKPLAAGEVRVVKIGFVLLCKGEFEVSASVEEVRRGSSSSTGGRNGGEGDGYEGVLGPDGIPIDVVAKMIGRKTWVSREMCVIVARDLE</sequence>
<dbReference type="InterPro" id="IPR058568">
    <property type="entry name" value="Ig_TRAPPC9_Trs120_4th"/>
</dbReference>
<evidence type="ECO:0000313" key="10">
    <source>
        <dbReference type="Proteomes" id="UP000276215"/>
    </source>
</evidence>